<feature type="transmembrane region" description="Helical" evidence="1">
    <location>
        <begin position="6"/>
        <end position="26"/>
    </location>
</feature>
<keyword evidence="1" id="KW-1133">Transmembrane helix</keyword>
<organism evidence="3 4">
    <name type="scientific">Saccharothrix xinjiangensis</name>
    <dbReference type="NCBI Taxonomy" id="204798"/>
    <lineage>
        <taxon>Bacteria</taxon>
        <taxon>Bacillati</taxon>
        <taxon>Actinomycetota</taxon>
        <taxon>Actinomycetes</taxon>
        <taxon>Pseudonocardiales</taxon>
        <taxon>Pseudonocardiaceae</taxon>
        <taxon>Saccharothrix</taxon>
    </lineage>
</organism>
<comment type="caution">
    <text evidence="3">The sequence shown here is derived from an EMBL/GenBank/DDBJ whole genome shotgun (WGS) entry which is preliminary data.</text>
</comment>
<gene>
    <name evidence="3" type="ORF">ACFPFM_00980</name>
</gene>
<feature type="domain" description="Cyclic nucleotide-binding" evidence="2">
    <location>
        <begin position="105"/>
        <end position="190"/>
    </location>
</feature>
<reference evidence="4" key="1">
    <citation type="journal article" date="2019" name="Int. J. Syst. Evol. Microbiol.">
        <title>The Global Catalogue of Microorganisms (GCM) 10K type strain sequencing project: providing services to taxonomists for standard genome sequencing and annotation.</title>
        <authorList>
            <consortium name="The Broad Institute Genomics Platform"/>
            <consortium name="The Broad Institute Genome Sequencing Center for Infectious Disease"/>
            <person name="Wu L."/>
            <person name="Ma J."/>
        </authorList>
    </citation>
    <scope>NUCLEOTIDE SEQUENCE [LARGE SCALE GENOMIC DNA]</scope>
    <source>
        <strain evidence="4">KCTC 12848</strain>
    </source>
</reference>
<evidence type="ECO:0000256" key="1">
    <source>
        <dbReference type="SAM" id="Phobius"/>
    </source>
</evidence>
<dbReference type="RefSeq" id="WP_344034814.1">
    <property type="nucleotide sequence ID" value="NZ_BAAAKE010000002.1"/>
</dbReference>
<keyword evidence="1" id="KW-0812">Transmembrane</keyword>
<evidence type="ECO:0000313" key="4">
    <source>
        <dbReference type="Proteomes" id="UP001595833"/>
    </source>
</evidence>
<dbReference type="EMBL" id="JBHSJB010000003">
    <property type="protein sequence ID" value="MFC5052319.1"/>
    <property type="molecule type" value="Genomic_DNA"/>
</dbReference>
<evidence type="ECO:0000313" key="3">
    <source>
        <dbReference type="EMBL" id="MFC5052319.1"/>
    </source>
</evidence>
<dbReference type="Proteomes" id="UP001595833">
    <property type="component" value="Unassembled WGS sequence"/>
</dbReference>
<accession>A0ABV9XT05</accession>
<proteinExistence type="predicted"/>
<sequence>MTTAVLVPVLTLVLGAGLGFLSSLLVERRRQANLVAAKVIDVYLRLRRELCEEVSSLAGLRLDALPTAAELHSKRKAISGLYYRFYDFTPKRVLQELNCLYACLGDRENRIYVIRDDELRLARDEDRAALIGEISLLDNFRYYALVPLKSGDRDTRRAASINYQARRVLHVVNQDMTIRALLKWSRSPRK</sequence>
<keyword evidence="1" id="KW-0472">Membrane</keyword>
<evidence type="ECO:0000259" key="2">
    <source>
        <dbReference type="PROSITE" id="PS50042"/>
    </source>
</evidence>
<dbReference type="PROSITE" id="PS50042">
    <property type="entry name" value="CNMP_BINDING_3"/>
    <property type="match status" value="1"/>
</dbReference>
<keyword evidence="4" id="KW-1185">Reference proteome</keyword>
<name>A0ABV9XT05_9PSEU</name>
<dbReference type="InterPro" id="IPR000595">
    <property type="entry name" value="cNMP-bd_dom"/>
</dbReference>
<protein>
    <recommendedName>
        <fullName evidence="2">Cyclic nucleotide-binding domain-containing protein</fullName>
    </recommendedName>
</protein>